<dbReference type="CDD" id="cd01300">
    <property type="entry name" value="YtcJ_like"/>
    <property type="match status" value="1"/>
</dbReference>
<comment type="caution">
    <text evidence="2">The sequence shown here is derived from an EMBL/GenBank/DDBJ whole genome shotgun (WGS) entry which is preliminary data.</text>
</comment>
<keyword evidence="3" id="KW-1185">Reference proteome</keyword>
<dbReference type="InterPro" id="IPR013108">
    <property type="entry name" value="Amidohydro_3"/>
</dbReference>
<dbReference type="SUPFAM" id="SSF51556">
    <property type="entry name" value="Metallo-dependent hydrolases"/>
    <property type="match status" value="1"/>
</dbReference>
<dbReference type="Proteomes" id="UP000523000">
    <property type="component" value="Unassembled WGS sequence"/>
</dbReference>
<protein>
    <recommendedName>
        <fullName evidence="1">Amidohydrolase 3 domain-containing protein</fullName>
    </recommendedName>
</protein>
<dbReference type="AlphaFoldDB" id="A0A839QR10"/>
<dbReference type="InterPro" id="IPR033932">
    <property type="entry name" value="YtcJ-like"/>
</dbReference>
<gene>
    <name evidence="2" type="ORF">E9229_000702</name>
</gene>
<sequence>MALTSADGHTVWANSLALSLLGIHEDSENPPGGELVRDEQGRLTGILRESAVFAVRELAASPLSGNLETQLLSAQRHLLSHGITSVHDIDGPDAHAAFVSLRQQGLLDLRVHKLLAVGELESAITAGLRSYEGDGWISRGAVKIFSDGAAGSHTCHMSEPFADDESNVGMEVTAYSELVRLVGTAAEAGIAVAIHAIGDRANHLALNALAGASEATGRHALRHRVEHAQFLLPSDVDRFASLGVIASMQPQHCPSDVPLLGMIAGPDLASYAWKSLLRSGAEVVFGSDSPIEPAIPLKGIHAALKRTTPAGEPPGGWDPAERLSLAEALHGYCVAPAFASGEEKLKGLLRPGMLSDFIVLDQDPFALPTHEVKHVRVQSTVVGGVERYHREA</sequence>
<reference evidence="2 3" key="1">
    <citation type="submission" date="2020-08" db="EMBL/GenBank/DDBJ databases">
        <title>Sequencing the genomes of 1000 actinobacteria strains.</title>
        <authorList>
            <person name="Klenk H.-P."/>
        </authorList>
    </citation>
    <scope>NUCLEOTIDE SEQUENCE [LARGE SCALE GENOMIC DNA]</scope>
    <source>
        <strain evidence="2 3">DSM 22826</strain>
    </source>
</reference>
<dbReference type="Gene3D" id="3.20.20.140">
    <property type="entry name" value="Metal-dependent hydrolases"/>
    <property type="match status" value="1"/>
</dbReference>
<evidence type="ECO:0000313" key="3">
    <source>
        <dbReference type="Proteomes" id="UP000523000"/>
    </source>
</evidence>
<feature type="domain" description="Amidohydrolase 3" evidence="1">
    <location>
        <begin position="3"/>
        <end position="386"/>
    </location>
</feature>
<dbReference type="PANTHER" id="PTHR22642">
    <property type="entry name" value="IMIDAZOLONEPROPIONASE"/>
    <property type="match status" value="1"/>
</dbReference>
<evidence type="ECO:0000259" key="1">
    <source>
        <dbReference type="Pfam" id="PF07969"/>
    </source>
</evidence>
<dbReference type="Pfam" id="PF07969">
    <property type="entry name" value="Amidohydro_3"/>
    <property type="match status" value="1"/>
</dbReference>
<dbReference type="EMBL" id="JACHVS010000001">
    <property type="protein sequence ID" value="MBB2994511.1"/>
    <property type="molecule type" value="Genomic_DNA"/>
</dbReference>
<organism evidence="2 3">
    <name type="scientific">Paeniglutamicibacter cryotolerans</name>
    <dbReference type="NCBI Taxonomy" id="670079"/>
    <lineage>
        <taxon>Bacteria</taxon>
        <taxon>Bacillati</taxon>
        <taxon>Actinomycetota</taxon>
        <taxon>Actinomycetes</taxon>
        <taxon>Micrococcales</taxon>
        <taxon>Micrococcaceae</taxon>
        <taxon>Paeniglutamicibacter</taxon>
    </lineage>
</organism>
<dbReference type="Gene3D" id="3.10.310.70">
    <property type="match status" value="1"/>
</dbReference>
<dbReference type="PANTHER" id="PTHR22642:SF2">
    <property type="entry name" value="PROTEIN LONG AFTER FAR-RED 3"/>
    <property type="match status" value="1"/>
</dbReference>
<evidence type="ECO:0000313" key="2">
    <source>
        <dbReference type="EMBL" id="MBB2994511.1"/>
    </source>
</evidence>
<accession>A0A839QR10</accession>
<dbReference type="InterPro" id="IPR032466">
    <property type="entry name" value="Metal_Hydrolase"/>
</dbReference>
<proteinExistence type="predicted"/>
<name>A0A839QR10_9MICC</name>